<protein>
    <recommendedName>
        <fullName evidence="5">Leucine-rich repeat domain-containing protein</fullName>
    </recommendedName>
</protein>
<dbReference type="InterPro" id="IPR001611">
    <property type="entry name" value="Leu-rich_rpt"/>
</dbReference>
<keyword evidence="3" id="KW-0175">Coiled coil</keyword>
<evidence type="ECO:0000256" key="2">
    <source>
        <dbReference type="ARBA" id="ARBA00022737"/>
    </source>
</evidence>
<dbReference type="InterPro" id="IPR032675">
    <property type="entry name" value="LRR_dom_sf"/>
</dbReference>
<dbReference type="PROSITE" id="PS51450">
    <property type="entry name" value="LRR"/>
    <property type="match status" value="1"/>
</dbReference>
<dbReference type="GO" id="GO:0031102">
    <property type="term" value="P:neuron projection regeneration"/>
    <property type="evidence" value="ECO:0007669"/>
    <property type="project" value="TreeGrafter"/>
</dbReference>
<dbReference type="PANTHER" id="PTHR47114">
    <property type="match status" value="1"/>
</dbReference>
<dbReference type="Gene3D" id="3.80.10.10">
    <property type="entry name" value="Ribonuclease Inhibitor"/>
    <property type="match status" value="1"/>
</dbReference>
<evidence type="ECO:0000256" key="3">
    <source>
        <dbReference type="SAM" id="Coils"/>
    </source>
</evidence>
<feature type="coiled-coil region" evidence="3">
    <location>
        <begin position="370"/>
        <end position="397"/>
    </location>
</feature>
<dbReference type="PANTHER" id="PTHR47114:SF2">
    <property type="entry name" value="OLIGODENDROCYTE-MYELIN GLYCOPROTEIN"/>
    <property type="match status" value="1"/>
</dbReference>
<dbReference type="EMBL" id="MN739691">
    <property type="protein sequence ID" value="QHT21404.1"/>
    <property type="molecule type" value="Genomic_DNA"/>
</dbReference>
<reference evidence="4" key="1">
    <citation type="journal article" date="2020" name="Nature">
        <title>Giant virus diversity and host interactions through global metagenomics.</title>
        <authorList>
            <person name="Schulz F."/>
            <person name="Roux S."/>
            <person name="Paez-Espino D."/>
            <person name="Jungbluth S."/>
            <person name="Walsh D.A."/>
            <person name="Denef V.J."/>
            <person name="McMahon K.D."/>
            <person name="Konstantinidis K.T."/>
            <person name="Eloe-Fadrosh E.A."/>
            <person name="Kyrpides N.C."/>
            <person name="Woyke T."/>
        </authorList>
    </citation>
    <scope>NUCLEOTIDE SEQUENCE</scope>
    <source>
        <strain evidence="4">GVMAG-M-3300023174-92</strain>
    </source>
</reference>
<organism evidence="4">
    <name type="scientific">viral metagenome</name>
    <dbReference type="NCBI Taxonomy" id="1070528"/>
    <lineage>
        <taxon>unclassified sequences</taxon>
        <taxon>metagenomes</taxon>
        <taxon>organismal metagenomes</taxon>
    </lineage>
</organism>
<evidence type="ECO:0000313" key="4">
    <source>
        <dbReference type="EMBL" id="QHT21404.1"/>
    </source>
</evidence>
<accession>A0A6C0DXF9</accession>
<proteinExistence type="predicted"/>
<dbReference type="SMART" id="SM00364">
    <property type="entry name" value="LRR_BAC"/>
    <property type="match status" value="5"/>
</dbReference>
<evidence type="ECO:0008006" key="5">
    <source>
        <dbReference type="Google" id="ProtNLM"/>
    </source>
</evidence>
<evidence type="ECO:0000256" key="1">
    <source>
        <dbReference type="ARBA" id="ARBA00022614"/>
    </source>
</evidence>
<keyword evidence="1" id="KW-0433">Leucine-rich repeat</keyword>
<name>A0A6C0DXF9_9ZZZZ</name>
<dbReference type="InterPro" id="IPR051071">
    <property type="entry name" value="LRR-bact_E3_ubiq_ligases"/>
</dbReference>
<keyword evidence="2" id="KW-0677">Repeat</keyword>
<dbReference type="AlphaFoldDB" id="A0A6C0DXF9"/>
<sequence length="473" mass="54983">MSFIEEQRKTVIEDNNTAQEDFFNLLEHLNPADINIIVREPLSGDLDFEILQKCNFSNAVSICLSPGNITSIRNIPKGITKLECGENLLVDLPEFPESLTELDIHGNYVKRLPELPVNLRELHANDNQLQSLDRLPEKLVVLKCSNNYLKTLSLAGLDELKTLHCSNNPLLVVEHLPETLTDFVMENDVATQVNRVTEPNTPKDPENTIEKRANYKECLYTYFELKNRYMTGVYKLKQDTYRRSKSKKEARVKMRNLKPKCIECNRPVGTVFKTKGRTHIAKCGDESSPCSLDIELFAGEYNTVGDLLDYYKNSIETTKQKIMVDKLEVVLNYILEEDGVTLFKENIGDYTKENVHYDLIKKEHDNLRFNEETYEKIRQKQQKMKEIQERIDDMYKVAAATGDGATAFKDAMAMYIDELLPEVENMQYIKYQTREIEENNGIYRVCQYPWKIHQFEYTFGEYPKVVKFRVKTI</sequence>
<dbReference type="SUPFAM" id="SSF52058">
    <property type="entry name" value="L domain-like"/>
    <property type="match status" value="1"/>
</dbReference>